<dbReference type="EMBL" id="CDGJ01000065">
    <property type="protein sequence ID" value="CEJ07789.1"/>
    <property type="molecule type" value="Genomic_DNA"/>
</dbReference>
<dbReference type="Gene3D" id="3.40.50.12090">
    <property type="match status" value="2"/>
</dbReference>
<dbReference type="InterPro" id="IPR051922">
    <property type="entry name" value="Bact_Sporulation_Assoc"/>
</dbReference>
<accession>A0A8S0WKT5</accession>
<dbReference type="Proteomes" id="UP000836597">
    <property type="component" value="Chromosome"/>
</dbReference>
<keyword evidence="1" id="KW-0732">Signal</keyword>
<protein>
    <submittedName>
        <fullName evidence="2 3">Cell wall binding repeat 2</fullName>
    </submittedName>
</protein>
<evidence type="ECO:0000313" key="3">
    <source>
        <dbReference type="EMBL" id="CEJ07789.1"/>
    </source>
</evidence>
<gene>
    <name evidence="2" type="ORF">DEACI_0220</name>
    <name evidence="3" type="ORF">DEACI_2255</name>
</gene>
<dbReference type="RefSeq" id="WP_240983378.1">
    <property type="nucleotide sequence ID" value="NZ_CDGJ01000065.1"/>
</dbReference>
<keyword evidence="4" id="KW-1185">Reference proteome</keyword>
<sequence length="553" mass="56798">MFRKKMTALAVLVSLMLLVAAVPAQAAPFWKGSNDEAVGHGGHGHMQNWRDFGRLFGLDRFGTSVRIDEDMYPDQVQNVVLASGNGYADALSASVLAHQQNAPIVLVNNGVKGSAKALAYVKEHLVKGGHVFIVGGRGVVTYNLAQLLRQLGYVVTRLGGVDRYQTDTLVAQQLNVPLHTPIILASGENYPDALGISSVAASNGWPILLSGPNVLPQSVRDFVYNDQPSQTYIIGGTGVISTKVQEQVQSIAPGTAITRLGGADRFATLADILFKFFPDPTQIYVANGYGFADALAGSPLAANHNAPILLVNPNSKSLPPAIVTYLLMLQAKGIQPQVATLGGTAAVPDEILQDVANILNGQYPQGGGVPIPATISETLTVSNPSTAGFTVSLSPALNGLTSGNFTLLNSSGSAVPITSAATGDNGATYSIAAALTAGQTYAVTASDTGYAFGGTHYVTVPAAPVSVTTSVYGPSTTGFTLDLSPAVPGLTANNFTLLNSAGSAVPIASVSTAGNGAAYGISAALTAGQTYTVTTSDTGYTFGTAQSVVVPQS</sequence>
<proteinExistence type="predicted"/>
<reference evidence="2" key="2">
    <citation type="submission" date="2020-01" db="EMBL/GenBank/DDBJ databases">
        <authorList>
            <person name="Hornung B."/>
        </authorList>
    </citation>
    <scope>NUCLEOTIDE SEQUENCE</scope>
    <source>
        <strain evidence="2">PacBioINE</strain>
    </source>
</reference>
<evidence type="ECO:0000313" key="4">
    <source>
        <dbReference type="Proteomes" id="UP001071230"/>
    </source>
</evidence>
<reference evidence="3" key="1">
    <citation type="submission" date="2014-11" db="EMBL/GenBank/DDBJ databases">
        <authorList>
            <person name="Hornung B.V."/>
        </authorList>
    </citation>
    <scope>NUCLEOTIDE SEQUENCE</scope>
    <source>
        <strain evidence="3">INE</strain>
    </source>
</reference>
<dbReference type="Pfam" id="PF04122">
    <property type="entry name" value="CW_binding_2"/>
    <property type="match status" value="3"/>
</dbReference>
<feature type="signal peptide" evidence="1">
    <location>
        <begin position="1"/>
        <end position="26"/>
    </location>
</feature>
<dbReference type="EMBL" id="LR746496">
    <property type="protein sequence ID" value="CAA7599594.1"/>
    <property type="molecule type" value="Genomic_DNA"/>
</dbReference>
<dbReference type="PANTHER" id="PTHR30032">
    <property type="entry name" value="N-ACETYLMURAMOYL-L-ALANINE AMIDASE-RELATED"/>
    <property type="match status" value="1"/>
</dbReference>
<organism evidence="2">
    <name type="scientific">Acididesulfobacillus acetoxydans</name>
    <dbReference type="NCBI Taxonomy" id="1561005"/>
    <lineage>
        <taxon>Bacteria</taxon>
        <taxon>Bacillati</taxon>
        <taxon>Bacillota</taxon>
        <taxon>Clostridia</taxon>
        <taxon>Eubacteriales</taxon>
        <taxon>Peptococcaceae</taxon>
        <taxon>Acididesulfobacillus</taxon>
    </lineage>
</organism>
<dbReference type="AlphaFoldDB" id="A0A8S0WKT5"/>
<dbReference type="KEGG" id="aacx:DEACI_0220"/>
<dbReference type="Proteomes" id="UP001071230">
    <property type="component" value="Unassembled WGS sequence"/>
</dbReference>
<dbReference type="PANTHER" id="PTHR30032:SF8">
    <property type="entry name" value="GERMINATION-SPECIFIC N-ACETYLMURAMOYL-L-ALANINE AMIDASE"/>
    <property type="match status" value="1"/>
</dbReference>
<name>A0A8S0WKT5_9FIRM</name>
<evidence type="ECO:0000256" key="1">
    <source>
        <dbReference type="SAM" id="SignalP"/>
    </source>
</evidence>
<evidence type="ECO:0000313" key="2">
    <source>
        <dbReference type="EMBL" id="CAA7599594.1"/>
    </source>
</evidence>
<feature type="chain" id="PRO_5035874247" evidence="1">
    <location>
        <begin position="27"/>
        <end position="553"/>
    </location>
</feature>
<dbReference type="InterPro" id="IPR007253">
    <property type="entry name" value="Cell_wall-bd_2"/>
</dbReference>